<accession>A0A382PMQ5</accession>
<reference evidence="1" key="1">
    <citation type="submission" date="2018-05" db="EMBL/GenBank/DDBJ databases">
        <authorList>
            <person name="Lanie J.A."/>
            <person name="Ng W.-L."/>
            <person name="Kazmierczak K.M."/>
            <person name="Andrzejewski T.M."/>
            <person name="Davidsen T.M."/>
            <person name="Wayne K.J."/>
            <person name="Tettelin H."/>
            <person name="Glass J.I."/>
            <person name="Rusch D."/>
            <person name="Podicherti R."/>
            <person name="Tsui H.-C.T."/>
            <person name="Winkler M.E."/>
        </authorList>
    </citation>
    <scope>NUCLEOTIDE SEQUENCE</scope>
</reference>
<protein>
    <submittedName>
        <fullName evidence="1">Uncharacterized protein</fullName>
    </submittedName>
</protein>
<sequence>MSGELAGGLLPVGEYGHDLNNPMYDSGRRKKVSVHSSFQKDVALEVGKDLKTPPGWGVVVIGYGDDPSQMGPVTVTWNDWVLRFPRNSRRAIPPGHFSVLMDAVERKYHQTQEGAPLIGYDVCRYNVQVLKTPDSSNVDKDKVNAQLERVEVA</sequence>
<dbReference type="AlphaFoldDB" id="A0A382PMQ5"/>
<dbReference type="EMBL" id="UINC01107703">
    <property type="protein sequence ID" value="SVC73272.1"/>
    <property type="molecule type" value="Genomic_DNA"/>
</dbReference>
<organism evidence="1">
    <name type="scientific">marine metagenome</name>
    <dbReference type="NCBI Taxonomy" id="408172"/>
    <lineage>
        <taxon>unclassified sequences</taxon>
        <taxon>metagenomes</taxon>
        <taxon>ecological metagenomes</taxon>
    </lineage>
</organism>
<name>A0A382PMQ5_9ZZZZ</name>
<proteinExistence type="predicted"/>
<evidence type="ECO:0000313" key="1">
    <source>
        <dbReference type="EMBL" id="SVC73272.1"/>
    </source>
</evidence>
<gene>
    <name evidence="1" type="ORF">METZ01_LOCUS326126</name>
</gene>